<dbReference type="InterPro" id="IPR043502">
    <property type="entry name" value="DNA/RNA_pol_sf"/>
</dbReference>
<dbReference type="STRING" id="7232.A0A484AQ11"/>
<dbReference type="AlphaFoldDB" id="A0A484AQ11"/>
<dbReference type="Gene3D" id="3.30.70.270">
    <property type="match status" value="1"/>
</dbReference>
<dbReference type="PANTHER" id="PTHR33064">
    <property type="entry name" value="POL PROTEIN"/>
    <property type="match status" value="1"/>
</dbReference>
<evidence type="ECO:0000313" key="1">
    <source>
        <dbReference type="EMBL" id="TDG38574.1"/>
    </source>
</evidence>
<evidence type="ECO:0000313" key="2">
    <source>
        <dbReference type="Proteomes" id="UP000295192"/>
    </source>
</evidence>
<dbReference type="Proteomes" id="UP000295192">
    <property type="component" value="Unassembled WGS sequence"/>
</dbReference>
<accession>A0A484AQ11</accession>
<keyword evidence="2" id="KW-1185">Reference proteome</keyword>
<sequence length="201" mass="22559">MCLDYRQLNAYSIPEAYLIPRITHILVKLQQAQFISALDLQSVYWQIPITAQNTERERKMFQSALDTVIGPEIEPHAFAKEKGATSSRKSFFLGHVISGKGICIDPAKVEAIRNLPAPKNLKELRQYLVSPTAWTRCRLSKSRQKAVAIFLAIRKMGCYLDGYRLDVDHLVLKWLSSIESLTGGNLNVVADASQQAVEVEG</sequence>
<evidence type="ECO:0008006" key="3">
    <source>
        <dbReference type="Google" id="ProtNLM"/>
    </source>
</evidence>
<reference evidence="1 2" key="1">
    <citation type="journal article" date="2019" name="J. Hered.">
        <title>An Improved Genome Assembly for Drosophila navojoa, the Basal Species in the mojavensis Cluster.</title>
        <authorList>
            <person name="Vanderlinde T."/>
            <person name="Dupim E.G."/>
            <person name="Nazario-Yepiz N.O."/>
            <person name="Carvalho A.B."/>
        </authorList>
    </citation>
    <scope>NUCLEOTIDE SEQUENCE [LARGE SCALE GENOMIC DNA]</scope>
    <source>
        <strain evidence="1">Navoj_Jal97</strain>
        <tissue evidence="1">Whole organism</tissue>
    </source>
</reference>
<comment type="caution">
    <text evidence="1">The sequence shown here is derived from an EMBL/GenBank/DDBJ whole genome shotgun (WGS) entry which is preliminary data.</text>
</comment>
<dbReference type="EMBL" id="LSRL02002818">
    <property type="protein sequence ID" value="TDG38574.1"/>
    <property type="molecule type" value="Genomic_DNA"/>
</dbReference>
<proteinExistence type="predicted"/>
<dbReference type="GO" id="GO:0071897">
    <property type="term" value="P:DNA biosynthetic process"/>
    <property type="evidence" value="ECO:0007669"/>
    <property type="project" value="UniProtKB-ARBA"/>
</dbReference>
<name>A0A484AQ11_DRONA</name>
<dbReference type="Gene3D" id="3.10.10.10">
    <property type="entry name" value="HIV Type 1 Reverse Transcriptase, subunit A, domain 1"/>
    <property type="match status" value="1"/>
</dbReference>
<gene>
    <name evidence="1" type="ORF">AWZ03_015004</name>
</gene>
<dbReference type="PANTHER" id="PTHR33064:SF37">
    <property type="entry name" value="RIBONUCLEASE H"/>
    <property type="match status" value="1"/>
</dbReference>
<organism evidence="1 2">
    <name type="scientific">Drosophila navojoa</name>
    <name type="common">Fruit fly</name>
    <dbReference type="NCBI Taxonomy" id="7232"/>
    <lineage>
        <taxon>Eukaryota</taxon>
        <taxon>Metazoa</taxon>
        <taxon>Ecdysozoa</taxon>
        <taxon>Arthropoda</taxon>
        <taxon>Hexapoda</taxon>
        <taxon>Insecta</taxon>
        <taxon>Pterygota</taxon>
        <taxon>Neoptera</taxon>
        <taxon>Endopterygota</taxon>
        <taxon>Diptera</taxon>
        <taxon>Brachycera</taxon>
        <taxon>Muscomorpha</taxon>
        <taxon>Ephydroidea</taxon>
        <taxon>Drosophilidae</taxon>
        <taxon>Drosophila</taxon>
    </lineage>
</organism>
<dbReference type="SUPFAM" id="SSF56672">
    <property type="entry name" value="DNA/RNA polymerases"/>
    <property type="match status" value="1"/>
</dbReference>
<dbReference type="InterPro" id="IPR051320">
    <property type="entry name" value="Viral_Replic_Matur_Polypro"/>
</dbReference>
<dbReference type="InterPro" id="IPR043128">
    <property type="entry name" value="Rev_trsase/Diguanyl_cyclase"/>
</dbReference>
<protein>
    <recommendedName>
        <fullName evidence="3">Reverse transcriptase domain-containing protein</fullName>
    </recommendedName>
</protein>